<sequence>MSQITTCTFFKINSFSNKWWAFKQMQLGHFPMKKVSGLSFFKIMGSGAKNGFSAIPNFGSYVLLCVWESENYAKDFFDNNEFYQTYSKRSSEKLTVYLNAAESHGLWEKTKPFIKNAKLQSDKPVLVLTRAKIRFRKLFSFWSKVGSVSHTLTNYDGLVLSIGIGEWPLIQQATLSLWKTQSEMMDYAYKNEKHKEVVLLTRKLNWYSEELFARFVPYKFEGTWNGKSIQL</sequence>
<dbReference type="Proteomes" id="UP000237608">
    <property type="component" value="Unassembled WGS sequence"/>
</dbReference>
<organism evidence="1 2">
    <name type="scientific">Polaribacter gangjinensis</name>
    <dbReference type="NCBI Taxonomy" id="574710"/>
    <lineage>
        <taxon>Bacteria</taxon>
        <taxon>Pseudomonadati</taxon>
        <taxon>Bacteroidota</taxon>
        <taxon>Flavobacteriia</taxon>
        <taxon>Flavobacteriales</taxon>
        <taxon>Flavobacteriaceae</taxon>
    </lineage>
</organism>
<keyword evidence="2" id="KW-1185">Reference proteome</keyword>
<dbReference type="OrthoDB" id="1122317at2"/>
<name>A0A2S7W9B3_9FLAO</name>
<reference evidence="1 2" key="1">
    <citation type="submission" date="2016-12" db="EMBL/GenBank/DDBJ databases">
        <title>Trade-off between light-utilization and light-protection in marine flavobacteria.</title>
        <authorList>
            <person name="Kumagai Y."/>
            <person name="Yoshizawa S."/>
            <person name="Kogure K."/>
            <person name="Iwasaki W."/>
        </authorList>
    </citation>
    <scope>NUCLEOTIDE SEQUENCE [LARGE SCALE GENOMIC DNA]</scope>
    <source>
        <strain evidence="1 2">KCTC 22729</strain>
    </source>
</reference>
<evidence type="ECO:0008006" key="3">
    <source>
        <dbReference type="Google" id="ProtNLM"/>
    </source>
</evidence>
<evidence type="ECO:0000313" key="2">
    <source>
        <dbReference type="Proteomes" id="UP000237608"/>
    </source>
</evidence>
<dbReference type="CDD" id="cd21650">
    <property type="entry name" value="CrtA-like"/>
    <property type="match status" value="1"/>
</dbReference>
<dbReference type="RefSeq" id="WP_105045354.1">
    <property type="nucleotide sequence ID" value="NZ_CP150662.1"/>
</dbReference>
<evidence type="ECO:0000313" key="1">
    <source>
        <dbReference type="EMBL" id="PQJ74207.1"/>
    </source>
</evidence>
<protein>
    <recommendedName>
        <fullName evidence="3">DUF3291 domain-containing protein</fullName>
    </recommendedName>
</protein>
<dbReference type="InterPro" id="IPR049574">
    <property type="entry name" value="CrtA-like"/>
</dbReference>
<comment type="caution">
    <text evidence="1">The sequence shown here is derived from an EMBL/GenBank/DDBJ whole genome shotgun (WGS) entry which is preliminary data.</text>
</comment>
<gene>
    <name evidence="1" type="ORF">BTO13_02465</name>
</gene>
<dbReference type="EMBL" id="MSCL01000001">
    <property type="protein sequence ID" value="PQJ74207.1"/>
    <property type="molecule type" value="Genomic_DNA"/>
</dbReference>
<accession>A0A2S7W9B3</accession>
<dbReference type="AlphaFoldDB" id="A0A2S7W9B3"/>
<proteinExistence type="predicted"/>